<evidence type="ECO:0000256" key="15">
    <source>
        <dbReference type="ARBA" id="ARBA00032605"/>
    </source>
</evidence>
<comment type="catalytic activity">
    <reaction evidence="17 19">
        <text>alpha-ribazole + adenosylcob(III)inamide-GDP = adenosylcob(III)alamin + GMP + H(+)</text>
        <dbReference type="Rhea" id="RHEA:16049"/>
        <dbReference type="ChEBI" id="CHEBI:10329"/>
        <dbReference type="ChEBI" id="CHEBI:15378"/>
        <dbReference type="ChEBI" id="CHEBI:18408"/>
        <dbReference type="ChEBI" id="CHEBI:58115"/>
        <dbReference type="ChEBI" id="CHEBI:60487"/>
        <dbReference type="EC" id="2.7.8.26"/>
    </reaction>
</comment>
<feature type="transmembrane region" description="Helical" evidence="19">
    <location>
        <begin position="188"/>
        <end position="221"/>
    </location>
</feature>
<evidence type="ECO:0000256" key="19">
    <source>
        <dbReference type="HAMAP-Rule" id="MF_00719"/>
    </source>
</evidence>
<accession>A0ABR6ETU5</accession>
<keyword evidence="9 19" id="KW-0808">Transferase</keyword>
<keyword evidence="7 19" id="KW-1003">Cell membrane</keyword>
<dbReference type="GO" id="GO:0051073">
    <property type="term" value="F:adenosylcobinamide-GDP ribazoletransferase activity"/>
    <property type="evidence" value="ECO:0007669"/>
    <property type="project" value="UniProtKB-EC"/>
</dbReference>
<evidence type="ECO:0000256" key="9">
    <source>
        <dbReference type="ARBA" id="ARBA00022679"/>
    </source>
</evidence>
<comment type="caution">
    <text evidence="20">The sequence shown here is derived from an EMBL/GenBank/DDBJ whole genome shotgun (WGS) entry which is preliminary data.</text>
</comment>
<keyword evidence="8 19" id="KW-0169">Cobalamin biosynthesis</keyword>
<dbReference type="EMBL" id="WNXC01000001">
    <property type="protein sequence ID" value="MBB2148690.1"/>
    <property type="molecule type" value="Genomic_DNA"/>
</dbReference>
<reference evidence="20 21" key="1">
    <citation type="submission" date="2019-11" db="EMBL/GenBank/DDBJ databases">
        <title>Description of Pedobacter sp. LMG 31462T.</title>
        <authorList>
            <person name="Carlier A."/>
            <person name="Qi S."/>
            <person name="Vandamme P."/>
        </authorList>
    </citation>
    <scope>NUCLEOTIDE SEQUENCE [LARGE SCALE GENOMIC DNA]</scope>
    <source>
        <strain evidence="20 21">LMG 31462</strain>
    </source>
</reference>
<evidence type="ECO:0000256" key="3">
    <source>
        <dbReference type="ARBA" id="ARBA00004663"/>
    </source>
</evidence>
<dbReference type="NCBIfam" id="NF001277">
    <property type="entry name" value="PRK00235.1-3"/>
    <property type="match status" value="1"/>
</dbReference>
<feature type="transmembrane region" description="Helical" evidence="19">
    <location>
        <begin position="61"/>
        <end position="78"/>
    </location>
</feature>
<evidence type="ECO:0000256" key="7">
    <source>
        <dbReference type="ARBA" id="ARBA00022475"/>
    </source>
</evidence>
<comment type="function">
    <text evidence="14 19">Joins adenosylcobinamide-GDP and alpha-ribazole to generate adenosylcobalamin (Ado-cobalamin). Also synthesizes adenosylcobalamin 5'-phosphate from adenosylcobinamide-GDP and alpha-ribazole 5'-phosphate.</text>
</comment>
<dbReference type="PANTHER" id="PTHR34148:SF1">
    <property type="entry name" value="ADENOSYLCOBINAMIDE-GDP RIBAZOLETRANSFERASE"/>
    <property type="match status" value="1"/>
</dbReference>
<evidence type="ECO:0000313" key="21">
    <source>
        <dbReference type="Proteomes" id="UP000636110"/>
    </source>
</evidence>
<comment type="subcellular location">
    <subcellularLocation>
        <location evidence="2 19">Cell membrane</location>
        <topology evidence="2 19">Multi-pass membrane protein</topology>
    </subcellularLocation>
</comment>
<keyword evidence="21" id="KW-1185">Reference proteome</keyword>
<feature type="transmembrane region" description="Helical" evidence="19">
    <location>
        <begin position="110"/>
        <end position="128"/>
    </location>
</feature>
<dbReference type="Proteomes" id="UP000636110">
    <property type="component" value="Unassembled WGS sequence"/>
</dbReference>
<dbReference type="PANTHER" id="PTHR34148">
    <property type="entry name" value="ADENOSYLCOBINAMIDE-GDP RIBAZOLETRANSFERASE"/>
    <property type="match status" value="1"/>
</dbReference>
<comment type="similarity">
    <text evidence="4 19">Belongs to the CobS family.</text>
</comment>
<dbReference type="HAMAP" id="MF_00719">
    <property type="entry name" value="CobS"/>
    <property type="match status" value="1"/>
</dbReference>
<comment type="pathway">
    <text evidence="3 19">Cofactor biosynthesis; adenosylcobalamin biosynthesis; adenosylcobalamin from cob(II)yrinate a,c-diamide: step 7/7.</text>
</comment>
<name>A0ABR6ETU5_9SPHI</name>
<gene>
    <name evidence="19" type="primary">cobS</name>
    <name evidence="20" type="ORF">GM920_07180</name>
</gene>
<dbReference type="NCBIfam" id="TIGR00317">
    <property type="entry name" value="cobS"/>
    <property type="match status" value="1"/>
</dbReference>
<dbReference type="EC" id="2.7.8.26" evidence="5 19"/>
<evidence type="ECO:0000256" key="11">
    <source>
        <dbReference type="ARBA" id="ARBA00022842"/>
    </source>
</evidence>
<evidence type="ECO:0000256" key="10">
    <source>
        <dbReference type="ARBA" id="ARBA00022692"/>
    </source>
</evidence>
<dbReference type="InterPro" id="IPR003805">
    <property type="entry name" value="CobS"/>
</dbReference>
<evidence type="ECO:0000256" key="12">
    <source>
        <dbReference type="ARBA" id="ARBA00022989"/>
    </source>
</evidence>
<keyword evidence="12 19" id="KW-1133">Transmembrane helix</keyword>
<evidence type="ECO:0000256" key="17">
    <source>
        <dbReference type="ARBA" id="ARBA00048623"/>
    </source>
</evidence>
<evidence type="ECO:0000256" key="4">
    <source>
        <dbReference type="ARBA" id="ARBA00010561"/>
    </source>
</evidence>
<feature type="transmembrane region" description="Helical" evidence="19">
    <location>
        <begin position="37"/>
        <end position="55"/>
    </location>
</feature>
<dbReference type="Pfam" id="PF02654">
    <property type="entry name" value="CobS"/>
    <property type="match status" value="1"/>
</dbReference>
<evidence type="ECO:0000256" key="1">
    <source>
        <dbReference type="ARBA" id="ARBA00001946"/>
    </source>
</evidence>
<feature type="transmembrane region" description="Helical" evidence="19">
    <location>
        <begin position="241"/>
        <end position="260"/>
    </location>
</feature>
<organism evidence="20 21">
    <name type="scientific">Pedobacter gandavensis</name>
    <dbReference type="NCBI Taxonomy" id="2679963"/>
    <lineage>
        <taxon>Bacteria</taxon>
        <taxon>Pseudomonadati</taxon>
        <taxon>Bacteroidota</taxon>
        <taxon>Sphingobacteriia</taxon>
        <taxon>Sphingobacteriales</taxon>
        <taxon>Sphingobacteriaceae</taxon>
        <taxon>Pedobacter</taxon>
    </lineage>
</organism>
<evidence type="ECO:0000256" key="16">
    <source>
        <dbReference type="ARBA" id="ARBA00032853"/>
    </source>
</evidence>
<comment type="cofactor">
    <cofactor evidence="1 19">
        <name>Mg(2+)</name>
        <dbReference type="ChEBI" id="CHEBI:18420"/>
    </cofactor>
</comment>
<keyword evidence="13 19" id="KW-0472">Membrane</keyword>
<evidence type="ECO:0000256" key="5">
    <source>
        <dbReference type="ARBA" id="ARBA00013200"/>
    </source>
</evidence>
<keyword evidence="10 19" id="KW-0812">Transmembrane</keyword>
<proteinExistence type="inferred from homology"/>
<feature type="transmembrane region" description="Helical" evidence="19">
    <location>
        <begin position="140"/>
        <end position="167"/>
    </location>
</feature>
<evidence type="ECO:0000256" key="8">
    <source>
        <dbReference type="ARBA" id="ARBA00022573"/>
    </source>
</evidence>
<evidence type="ECO:0000256" key="14">
    <source>
        <dbReference type="ARBA" id="ARBA00025228"/>
    </source>
</evidence>
<evidence type="ECO:0000313" key="20">
    <source>
        <dbReference type="EMBL" id="MBB2148690.1"/>
    </source>
</evidence>
<evidence type="ECO:0000256" key="2">
    <source>
        <dbReference type="ARBA" id="ARBA00004651"/>
    </source>
</evidence>
<evidence type="ECO:0000256" key="18">
    <source>
        <dbReference type="ARBA" id="ARBA00049504"/>
    </source>
</evidence>
<protein>
    <recommendedName>
        <fullName evidence="6 19">Adenosylcobinamide-GDP ribazoletransferase</fullName>
        <ecNumber evidence="5 19">2.7.8.26</ecNumber>
    </recommendedName>
    <alternativeName>
        <fullName evidence="16 19">Cobalamin synthase</fullName>
    </alternativeName>
    <alternativeName>
        <fullName evidence="15 19">Cobalamin-5'-phosphate synthase</fullName>
    </alternativeName>
</protein>
<sequence>MKEEIRIFFTAMMFYTQLPCPKWVDHNPEHLNKSTRYFPLIGWIVGGLSFLAFWISNNLFGADIAVLLSIAVGVYLTGSFHEDGFADVFDGFGGGWTKAKILDIMKDSRLGTYGVVALIFMFGLKYLALHKLLSFETFPAYIILLFFISYHSLARLTAIQITFTSKYSREDESSKSKPIAKAYTYKEVLGAYVFGLVPLLTLAYFYWQVVFVLLPLLLLYLTSQRYFNKWLDGYTGDCLGAVEQFAEVITLLTFLVLWKFM</sequence>
<evidence type="ECO:0000256" key="6">
    <source>
        <dbReference type="ARBA" id="ARBA00015850"/>
    </source>
</evidence>
<keyword evidence="11 19" id="KW-0460">Magnesium</keyword>
<dbReference type="RefSeq" id="WP_182954913.1">
    <property type="nucleotide sequence ID" value="NZ_WNXC01000001.1"/>
</dbReference>
<comment type="catalytic activity">
    <reaction evidence="18 19">
        <text>alpha-ribazole 5'-phosphate + adenosylcob(III)inamide-GDP = adenosylcob(III)alamin 5'-phosphate + GMP + H(+)</text>
        <dbReference type="Rhea" id="RHEA:23560"/>
        <dbReference type="ChEBI" id="CHEBI:15378"/>
        <dbReference type="ChEBI" id="CHEBI:57918"/>
        <dbReference type="ChEBI" id="CHEBI:58115"/>
        <dbReference type="ChEBI" id="CHEBI:60487"/>
        <dbReference type="ChEBI" id="CHEBI:60493"/>
        <dbReference type="EC" id="2.7.8.26"/>
    </reaction>
</comment>
<evidence type="ECO:0000256" key="13">
    <source>
        <dbReference type="ARBA" id="ARBA00023136"/>
    </source>
</evidence>